<dbReference type="SUPFAM" id="SSF47473">
    <property type="entry name" value="EF-hand"/>
    <property type="match status" value="1"/>
</dbReference>
<proteinExistence type="predicted"/>
<accession>A0AAD9P3Z8</accession>
<dbReference type="Proteomes" id="UP001209878">
    <property type="component" value="Unassembled WGS sequence"/>
</dbReference>
<evidence type="ECO:0000256" key="1">
    <source>
        <dbReference type="ARBA" id="ARBA00022737"/>
    </source>
</evidence>
<dbReference type="PROSITE" id="PS50222">
    <property type="entry name" value="EF_HAND_2"/>
    <property type="match status" value="3"/>
</dbReference>
<dbReference type="InterPro" id="IPR002048">
    <property type="entry name" value="EF_hand_dom"/>
</dbReference>
<evidence type="ECO:0000313" key="5">
    <source>
        <dbReference type="EMBL" id="KAK2187717.1"/>
    </source>
</evidence>
<dbReference type="GO" id="GO:0016460">
    <property type="term" value="C:myosin II complex"/>
    <property type="evidence" value="ECO:0007669"/>
    <property type="project" value="TreeGrafter"/>
</dbReference>
<dbReference type="GO" id="GO:0005509">
    <property type="term" value="F:calcium ion binding"/>
    <property type="evidence" value="ECO:0007669"/>
    <property type="project" value="InterPro"/>
</dbReference>
<sequence length="223" mass="24761">MPGKKKGKGKKGGKSGKKSGGGAPKGGHSDPFAPKDELPLPPRTGESLIKLLTTHPVGERDLYGMKISTRALDNLTPQEISDLKIVFEAFDYRNHGYIGAVDVRRAMRALGFQVSRDQARQMVEETGLKGEGVVDFDEFLDLVIAQQGDSRDVYDEILQGFKMFDYENSGKISMDDLKQACTDANVKFSKEELQDMMIEADLNGDGYVDQEEFIKIMLQTNLF</sequence>
<dbReference type="FunFam" id="1.10.238.10:FF:000001">
    <property type="entry name" value="Calmodulin 1"/>
    <property type="match status" value="1"/>
</dbReference>
<dbReference type="InterPro" id="IPR011992">
    <property type="entry name" value="EF-hand-dom_pair"/>
</dbReference>
<keyword evidence="6" id="KW-1185">Reference proteome</keyword>
<keyword evidence="1" id="KW-0677">Repeat</keyword>
<comment type="caution">
    <text evidence="5">The sequence shown here is derived from an EMBL/GenBank/DDBJ whole genome shotgun (WGS) entry which is preliminary data.</text>
</comment>
<feature type="domain" description="EF-hand" evidence="4">
    <location>
        <begin position="152"/>
        <end position="187"/>
    </location>
</feature>
<organism evidence="5 6">
    <name type="scientific">Ridgeia piscesae</name>
    <name type="common">Tubeworm</name>
    <dbReference type="NCBI Taxonomy" id="27915"/>
    <lineage>
        <taxon>Eukaryota</taxon>
        <taxon>Metazoa</taxon>
        <taxon>Spiralia</taxon>
        <taxon>Lophotrochozoa</taxon>
        <taxon>Annelida</taxon>
        <taxon>Polychaeta</taxon>
        <taxon>Sedentaria</taxon>
        <taxon>Canalipalpata</taxon>
        <taxon>Sabellida</taxon>
        <taxon>Siboglinidae</taxon>
        <taxon>Ridgeia</taxon>
    </lineage>
</organism>
<feature type="domain" description="EF-hand" evidence="4">
    <location>
        <begin position="188"/>
        <end position="223"/>
    </location>
</feature>
<dbReference type="SMART" id="SM00054">
    <property type="entry name" value="EFh"/>
    <property type="match status" value="3"/>
</dbReference>
<name>A0AAD9P3Z8_RIDPI</name>
<keyword evidence="2" id="KW-0106">Calcium</keyword>
<feature type="domain" description="EF-hand" evidence="4">
    <location>
        <begin position="78"/>
        <end position="113"/>
    </location>
</feature>
<dbReference type="InterPro" id="IPR050230">
    <property type="entry name" value="CALM/Myosin/TropC-like"/>
</dbReference>
<evidence type="ECO:0000313" key="6">
    <source>
        <dbReference type="Proteomes" id="UP001209878"/>
    </source>
</evidence>
<dbReference type="Pfam" id="PF13499">
    <property type="entry name" value="EF-hand_7"/>
    <property type="match status" value="2"/>
</dbReference>
<dbReference type="PANTHER" id="PTHR23048:SF59">
    <property type="entry name" value="EF-HAND SUPERFAMILY PROTEIN"/>
    <property type="match status" value="1"/>
</dbReference>
<evidence type="ECO:0000259" key="4">
    <source>
        <dbReference type="PROSITE" id="PS50222"/>
    </source>
</evidence>
<dbReference type="PROSITE" id="PS00018">
    <property type="entry name" value="EF_HAND_1"/>
    <property type="match status" value="1"/>
</dbReference>
<dbReference type="CDD" id="cd00051">
    <property type="entry name" value="EFh"/>
    <property type="match status" value="2"/>
</dbReference>
<dbReference type="AlphaFoldDB" id="A0AAD9P3Z8"/>
<dbReference type="Gene3D" id="1.10.238.10">
    <property type="entry name" value="EF-hand"/>
    <property type="match status" value="2"/>
</dbReference>
<protein>
    <recommendedName>
        <fullName evidence="4">EF-hand domain-containing protein</fullName>
    </recommendedName>
</protein>
<gene>
    <name evidence="5" type="ORF">NP493_156g03060</name>
</gene>
<feature type="region of interest" description="Disordered" evidence="3">
    <location>
        <begin position="1"/>
        <end position="44"/>
    </location>
</feature>
<dbReference type="PANTHER" id="PTHR23048">
    <property type="entry name" value="MYOSIN LIGHT CHAIN 1, 3"/>
    <property type="match status" value="1"/>
</dbReference>
<evidence type="ECO:0000256" key="2">
    <source>
        <dbReference type="ARBA" id="ARBA00022837"/>
    </source>
</evidence>
<dbReference type="EMBL" id="JAODUO010000156">
    <property type="protein sequence ID" value="KAK2187717.1"/>
    <property type="molecule type" value="Genomic_DNA"/>
</dbReference>
<feature type="compositionally biased region" description="Basic residues" evidence="3">
    <location>
        <begin position="1"/>
        <end position="17"/>
    </location>
</feature>
<evidence type="ECO:0000256" key="3">
    <source>
        <dbReference type="SAM" id="MobiDB-lite"/>
    </source>
</evidence>
<dbReference type="InterPro" id="IPR018247">
    <property type="entry name" value="EF_Hand_1_Ca_BS"/>
</dbReference>
<reference evidence="5" key="1">
    <citation type="journal article" date="2023" name="Mol. Biol. Evol.">
        <title>Third-Generation Sequencing Reveals the Adaptive Role of the Epigenome in Three Deep-Sea Polychaetes.</title>
        <authorList>
            <person name="Perez M."/>
            <person name="Aroh O."/>
            <person name="Sun Y."/>
            <person name="Lan Y."/>
            <person name="Juniper S.K."/>
            <person name="Young C.R."/>
            <person name="Angers B."/>
            <person name="Qian P.Y."/>
        </authorList>
    </citation>
    <scope>NUCLEOTIDE SEQUENCE</scope>
    <source>
        <strain evidence="5">R07B-5</strain>
    </source>
</reference>